<keyword evidence="1 2" id="KW-0378">Hydrolase</keyword>
<protein>
    <submittedName>
        <fullName evidence="2">SGNH/GDSL hydrolase family protein</fullName>
    </submittedName>
</protein>
<dbReference type="Proteomes" id="UP000318349">
    <property type="component" value="Unassembled WGS sequence"/>
</dbReference>
<dbReference type="Gene3D" id="3.40.50.1110">
    <property type="entry name" value="SGNH hydrolase"/>
    <property type="match status" value="1"/>
</dbReference>
<reference evidence="2 3" key="1">
    <citation type="submission" date="2019-07" db="EMBL/GenBank/DDBJ databases">
        <title>The pathways for chlorine oxyanion respiration interact through the shared metabolite chlorate.</title>
        <authorList>
            <person name="Barnum T.P."/>
            <person name="Cheng Y."/>
            <person name="Hill K.A."/>
            <person name="Lucas L.N."/>
            <person name="Carlson H.K."/>
            <person name="Coates J.D."/>
        </authorList>
    </citation>
    <scope>NUCLEOTIDE SEQUENCE [LARGE SCALE GENOMIC DNA]</scope>
    <source>
        <strain evidence="2 3">SFB-1</strain>
    </source>
</reference>
<dbReference type="EMBL" id="VMNI01000007">
    <property type="protein sequence ID" value="TVO77324.1"/>
    <property type="molecule type" value="Genomic_DNA"/>
</dbReference>
<evidence type="ECO:0000256" key="1">
    <source>
        <dbReference type="ARBA" id="ARBA00022801"/>
    </source>
</evidence>
<comment type="caution">
    <text evidence="2">The sequence shown here is derived from an EMBL/GenBank/DDBJ whole genome shotgun (WGS) entry which is preliminary data.</text>
</comment>
<accession>A0A557SIT9</accession>
<dbReference type="InterPro" id="IPR036514">
    <property type="entry name" value="SGNH_hydro_sf"/>
</dbReference>
<dbReference type="InterPro" id="IPR051058">
    <property type="entry name" value="GDSL_Est/Lipase"/>
</dbReference>
<sequence>MSESNECLIICSPKTKLLMCWHRGGRRCAHQKITTRRHFMIEIRHVGAALVLSAACTMANAGWSSLVVIGDSLSDNGNVSALTGGALPPPPYVGGRFSNGPVAAEYMAASLGIGLQDFAHGGAKTGVDLVGNDSYLWSLGLNGTGMGAQVGMFAASLGGAAADANALYMVWGGPNDFFEPTMTPAMSAANIGSVISGLYGLGARSFFVPNMPDLGRTPEFLGTALAGTMTGATLAFNALLDAEVMSLGLALPDASFIQFDTFNFFSEVLARPGDFGMTNVTGACIDSLACLTSPTEQMTTLFWDGVHPTTTAHGLLGLAFVRSVPEPSTAWLVFGVLGMLGWVRGRRNA</sequence>
<evidence type="ECO:0000313" key="2">
    <source>
        <dbReference type="EMBL" id="TVO77324.1"/>
    </source>
</evidence>
<dbReference type="PANTHER" id="PTHR45648:SF22">
    <property type="entry name" value="GDSL LIPASE_ACYLHYDROLASE FAMILY PROTEIN (AFU_ORTHOLOGUE AFUA_4G14700)"/>
    <property type="match status" value="1"/>
</dbReference>
<dbReference type="PANTHER" id="PTHR45648">
    <property type="entry name" value="GDSL LIPASE/ACYLHYDROLASE FAMILY PROTEIN (AFU_ORTHOLOGUE AFUA_4G14700)"/>
    <property type="match status" value="1"/>
</dbReference>
<proteinExistence type="predicted"/>
<evidence type="ECO:0000313" key="3">
    <source>
        <dbReference type="Proteomes" id="UP000318349"/>
    </source>
</evidence>
<dbReference type="AlphaFoldDB" id="A0A557SIT9"/>
<dbReference type="Pfam" id="PF00657">
    <property type="entry name" value="Lipase_GDSL"/>
    <property type="match status" value="1"/>
</dbReference>
<organism evidence="2 3">
    <name type="scientific">Denitromonas halophila</name>
    <dbReference type="NCBI Taxonomy" id="1629404"/>
    <lineage>
        <taxon>Bacteria</taxon>
        <taxon>Pseudomonadati</taxon>
        <taxon>Pseudomonadota</taxon>
        <taxon>Betaproteobacteria</taxon>
        <taxon>Rhodocyclales</taxon>
        <taxon>Zoogloeaceae</taxon>
        <taxon>Denitromonas</taxon>
    </lineage>
</organism>
<dbReference type="CDD" id="cd01846">
    <property type="entry name" value="fatty_acyltransferase_like"/>
    <property type="match status" value="1"/>
</dbReference>
<dbReference type="NCBIfam" id="TIGR02595">
    <property type="entry name" value="PEP_CTERM"/>
    <property type="match status" value="1"/>
</dbReference>
<dbReference type="InterPro" id="IPR013424">
    <property type="entry name" value="Ice-binding_C"/>
</dbReference>
<gene>
    <name evidence="2" type="ORF">FHP89_08355</name>
</gene>
<name>A0A557SIT9_9RHOO</name>
<dbReference type="GO" id="GO:0016788">
    <property type="term" value="F:hydrolase activity, acting on ester bonds"/>
    <property type="evidence" value="ECO:0007669"/>
    <property type="project" value="InterPro"/>
</dbReference>
<dbReference type="InterPro" id="IPR001087">
    <property type="entry name" value="GDSL"/>
</dbReference>
<dbReference type="SUPFAM" id="SSF52266">
    <property type="entry name" value="SGNH hydrolase"/>
    <property type="match status" value="1"/>
</dbReference>